<accession>A0AAN6IEV1</accession>
<dbReference type="PANTHER" id="PTHR36167">
    <property type="entry name" value="C2H2 FINGER DOMAIN TRANSCRIPTION FACTOR (EUROFUNG)-RELATED"/>
    <property type="match status" value="1"/>
</dbReference>
<proteinExistence type="predicted"/>
<keyword evidence="4" id="KW-1185">Reference proteome</keyword>
<comment type="caution">
    <text evidence="3">The sequence shown here is derived from an EMBL/GenBank/DDBJ whole genome shotgun (WGS) entry which is preliminary data.</text>
</comment>
<reference evidence="3" key="1">
    <citation type="journal article" date="2022" name="bioRxiv">
        <title>Deciphering the potential niche of two novel black yeast fungi from a biological soil crust based on their genomes, phenotypes, and melanin regulation.</title>
        <authorList>
            <consortium name="DOE Joint Genome Institute"/>
            <person name="Carr E.C."/>
            <person name="Barton Q."/>
            <person name="Grambo S."/>
            <person name="Sullivan M."/>
            <person name="Renfro C.M."/>
            <person name="Kuo A."/>
            <person name="Pangilinan J."/>
            <person name="Lipzen A."/>
            <person name="Keymanesh K."/>
            <person name="Savage E."/>
            <person name="Barry K."/>
            <person name="Grigoriev I.V."/>
            <person name="Riekhof W.R."/>
            <person name="Harris S.S."/>
        </authorList>
    </citation>
    <scope>NUCLEOTIDE SEQUENCE</scope>
    <source>
        <strain evidence="3">JF 03-4F</strain>
    </source>
</reference>
<dbReference type="Proteomes" id="UP001203852">
    <property type="component" value="Unassembled WGS sequence"/>
</dbReference>
<evidence type="ECO:0000313" key="4">
    <source>
        <dbReference type="Proteomes" id="UP001203852"/>
    </source>
</evidence>
<gene>
    <name evidence="3" type="ORF">EDD36DRAFT_485668</name>
</gene>
<dbReference type="EMBL" id="MU404352">
    <property type="protein sequence ID" value="KAI1615382.1"/>
    <property type="molecule type" value="Genomic_DNA"/>
</dbReference>
<evidence type="ECO:0000256" key="2">
    <source>
        <dbReference type="SAM" id="SignalP"/>
    </source>
</evidence>
<feature type="region of interest" description="Disordered" evidence="1">
    <location>
        <begin position="329"/>
        <end position="378"/>
    </location>
</feature>
<evidence type="ECO:0008006" key="5">
    <source>
        <dbReference type="Google" id="ProtNLM"/>
    </source>
</evidence>
<dbReference type="PANTHER" id="PTHR36167:SF4">
    <property type="entry name" value="FUNGAL N-TERMINAL DOMAIN-CONTAINING PROTEIN"/>
    <property type="match status" value="1"/>
</dbReference>
<feature type="signal peptide" evidence="2">
    <location>
        <begin position="1"/>
        <end position="21"/>
    </location>
</feature>
<evidence type="ECO:0000256" key="1">
    <source>
        <dbReference type="SAM" id="MobiDB-lite"/>
    </source>
</evidence>
<dbReference type="AlphaFoldDB" id="A0AAN6IEV1"/>
<name>A0AAN6IEV1_9EURO</name>
<organism evidence="3 4">
    <name type="scientific">Exophiala viscosa</name>
    <dbReference type="NCBI Taxonomy" id="2486360"/>
    <lineage>
        <taxon>Eukaryota</taxon>
        <taxon>Fungi</taxon>
        <taxon>Dikarya</taxon>
        <taxon>Ascomycota</taxon>
        <taxon>Pezizomycotina</taxon>
        <taxon>Eurotiomycetes</taxon>
        <taxon>Chaetothyriomycetidae</taxon>
        <taxon>Chaetothyriales</taxon>
        <taxon>Herpotrichiellaceae</taxon>
        <taxon>Exophiala</taxon>
    </lineage>
</organism>
<feature type="chain" id="PRO_5042965127" description="Fungal N-terminal domain-containing protein" evidence="2">
    <location>
        <begin position="22"/>
        <end position="438"/>
    </location>
</feature>
<dbReference type="GO" id="GO:0006355">
    <property type="term" value="P:regulation of DNA-templated transcription"/>
    <property type="evidence" value="ECO:0007669"/>
    <property type="project" value="InterPro"/>
</dbReference>
<keyword evidence="2" id="KW-0732">Signal</keyword>
<dbReference type="InterPro" id="IPR039327">
    <property type="entry name" value="CON7-like"/>
</dbReference>
<protein>
    <recommendedName>
        <fullName evidence="5">Fungal N-terminal domain-containing protein</fullName>
    </recommendedName>
</protein>
<evidence type="ECO:0000313" key="3">
    <source>
        <dbReference type="EMBL" id="KAI1615382.1"/>
    </source>
</evidence>
<sequence length="438" mass="48508">MAEIGLLALGVKLSLTLYTFSETVSTADENVKNIARDVSLTSSVLEVLGANLRQDDHARLSSSKLLQTAGEVVAECETVFKNLDDVMRKAMTERASKRGMGTGILSLSAVDKLKWPFIQPKVELLRTNLERLKSTLVLMLNVLTYARDLKAEKKQSSQNDDGYQKTLVEDLIRANQETTKNYQTLLKTITARADNPGDGQYQLRDMGTGTSAGRLNLMSMKCHNAPSISQPGTDDKALNNASSLEAEVQAASTISACLRRIEVALLQFEQDAGQREENIRVRITLKKQLGTTGSDPTLRLVPWQVLSITQTRIWRRWFSRALIATPSRHHAARHAARTPVSTPQIPSLNNDSMPAELGTTGHIPSYDRPKRSPYSAEPTISYNAYSPTLCARRQALPMESMARIRSITVEEDIGVDQLLKEWTTLYDDHANVGRTGAK</sequence>
<feature type="compositionally biased region" description="Polar residues" evidence="1">
    <location>
        <begin position="339"/>
        <end position="352"/>
    </location>
</feature>